<accession>L0F5B7</accession>
<dbReference type="PANTHER" id="PTHR43800">
    <property type="entry name" value="PEPTIDYL-LYSINE N-ACETYLTRANSFERASE YJAB"/>
    <property type="match status" value="1"/>
</dbReference>
<dbReference type="InterPro" id="IPR016181">
    <property type="entry name" value="Acyl_CoA_acyltransferase"/>
</dbReference>
<dbReference type="Pfam" id="PF13673">
    <property type="entry name" value="Acetyltransf_10"/>
    <property type="match status" value="1"/>
</dbReference>
<dbReference type="EMBL" id="CP003344">
    <property type="protein sequence ID" value="AGA68235.1"/>
    <property type="molecule type" value="Genomic_DNA"/>
</dbReference>
<dbReference type="STRING" id="871963.Desdi_0708"/>
<evidence type="ECO:0000313" key="4">
    <source>
        <dbReference type="EMBL" id="AGA68235.1"/>
    </source>
</evidence>
<keyword evidence="1 4" id="KW-0808">Transferase</keyword>
<dbReference type="KEGG" id="ddl:Desdi_0708"/>
<dbReference type="CDD" id="cd04301">
    <property type="entry name" value="NAT_SF"/>
    <property type="match status" value="1"/>
</dbReference>
<dbReference type="InterPro" id="IPR000182">
    <property type="entry name" value="GNAT_dom"/>
</dbReference>
<dbReference type="OrthoDB" id="88131at2"/>
<organism evidence="4 5">
    <name type="scientific">Desulfitobacterium dichloroeliminans (strain LMG P-21439 / DCA1)</name>
    <dbReference type="NCBI Taxonomy" id="871963"/>
    <lineage>
        <taxon>Bacteria</taxon>
        <taxon>Bacillati</taxon>
        <taxon>Bacillota</taxon>
        <taxon>Clostridia</taxon>
        <taxon>Eubacteriales</taxon>
        <taxon>Desulfitobacteriaceae</taxon>
        <taxon>Desulfitobacterium</taxon>
    </lineage>
</organism>
<dbReference type="Proteomes" id="UP000010797">
    <property type="component" value="Chromosome"/>
</dbReference>
<dbReference type="SUPFAM" id="SSF55729">
    <property type="entry name" value="Acyl-CoA N-acyltransferases (Nat)"/>
    <property type="match status" value="1"/>
</dbReference>
<proteinExistence type="predicted"/>
<dbReference type="eggNOG" id="COG0456">
    <property type="taxonomic scope" value="Bacteria"/>
</dbReference>
<keyword evidence="2" id="KW-0012">Acyltransferase</keyword>
<sequence>MIIRKFEYLDTEEIIEIWYNVSVLAHSFISKEVWDSYKSELRNKYLPAAETWVAEESGNLIGFISLLENFIGALFVIPTKQGKGVGTKLTELAKQEKEHLNVGVYNKNIDAKRFYIKSGFTYLGEEVQQETGELVINMIFE</sequence>
<dbReference type="PANTHER" id="PTHR43800:SF1">
    <property type="entry name" value="PEPTIDYL-LYSINE N-ACETYLTRANSFERASE YJAB"/>
    <property type="match status" value="1"/>
</dbReference>
<feature type="domain" description="N-acetyltransferase" evidence="3">
    <location>
        <begin position="1"/>
        <end position="141"/>
    </location>
</feature>
<reference evidence="5" key="1">
    <citation type="submission" date="2012-02" db="EMBL/GenBank/DDBJ databases">
        <title>Complete sequence of Desulfitobacterium dichloroeliminans LMG P-21439.</title>
        <authorList>
            <person name="Lucas S."/>
            <person name="Han J."/>
            <person name="Lapidus A."/>
            <person name="Cheng J.-F."/>
            <person name="Goodwin L."/>
            <person name="Pitluck S."/>
            <person name="Peters L."/>
            <person name="Ovchinnikova G."/>
            <person name="Teshima H."/>
            <person name="Detter J.C."/>
            <person name="Han C."/>
            <person name="Tapia R."/>
            <person name="Land M."/>
            <person name="Hauser L."/>
            <person name="Kyrpides N."/>
            <person name="Ivanova N."/>
            <person name="Pagani I."/>
            <person name="Kruse T."/>
            <person name="de Vos W.M."/>
            <person name="Boon N."/>
            <person name="Smidt H."/>
            <person name="Woyke T."/>
        </authorList>
    </citation>
    <scope>NUCLEOTIDE SEQUENCE [LARGE SCALE GENOMIC DNA]</scope>
    <source>
        <strain evidence="5">LMG P-21439 / DCA1</strain>
    </source>
</reference>
<gene>
    <name evidence="4" type="ordered locus">Desdi_0708</name>
</gene>
<dbReference type="GO" id="GO:0016747">
    <property type="term" value="F:acyltransferase activity, transferring groups other than amino-acyl groups"/>
    <property type="evidence" value="ECO:0007669"/>
    <property type="project" value="InterPro"/>
</dbReference>
<dbReference type="Gene3D" id="3.40.630.30">
    <property type="match status" value="1"/>
</dbReference>
<evidence type="ECO:0000259" key="3">
    <source>
        <dbReference type="PROSITE" id="PS51186"/>
    </source>
</evidence>
<evidence type="ECO:0000313" key="5">
    <source>
        <dbReference type="Proteomes" id="UP000010797"/>
    </source>
</evidence>
<evidence type="ECO:0000256" key="2">
    <source>
        <dbReference type="ARBA" id="ARBA00023315"/>
    </source>
</evidence>
<name>L0F5B7_DESDL</name>
<dbReference type="PROSITE" id="PS51186">
    <property type="entry name" value="GNAT"/>
    <property type="match status" value="1"/>
</dbReference>
<evidence type="ECO:0000256" key="1">
    <source>
        <dbReference type="ARBA" id="ARBA00022679"/>
    </source>
</evidence>
<protein>
    <submittedName>
        <fullName evidence="4">Acetyltransferase (GNAT) family protein</fullName>
    </submittedName>
</protein>
<keyword evidence="5" id="KW-1185">Reference proteome</keyword>
<dbReference type="AlphaFoldDB" id="L0F5B7"/>
<dbReference type="HOGENOM" id="CLU_013985_21_2_9"/>